<dbReference type="RefSeq" id="WP_138687614.1">
    <property type="nucleotide sequence ID" value="NZ_JBHSAZ010000112.1"/>
</dbReference>
<organism evidence="1 2">
    <name type="scientific">Nonomuraea zeae</name>
    <dbReference type="NCBI Taxonomy" id="1642303"/>
    <lineage>
        <taxon>Bacteria</taxon>
        <taxon>Bacillati</taxon>
        <taxon>Actinomycetota</taxon>
        <taxon>Actinomycetes</taxon>
        <taxon>Streptosporangiales</taxon>
        <taxon>Streptosporangiaceae</taxon>
        <taxon>Nonomuraea</taxon>
    </lineage>
</organism>
<dbReference type="Proteomes" id="UP000306628">
    <property type="component" value="Unassembled WGS sequence"/>
</dbReference>
<accession>A0A5S4H2V8</accession>
<dbReference type="AlphaFoldDB" id="A0A5S4H2V8"/>
<proteinExistence type="predicted"/>
<name>A0A5S4H2V8_9ACTN</name>
<evidence type="ECO:0000313" key="2">
    <source>
        <dbReference type="Proteomes" id="UP000306628"/>
    </source>
</evidence>
<dbReference type="EMBL" id="VCKX01000002">
    <property type="protein sequence ID" value="TMR39588.1"/>
    <property type="molecule type" value="Genomic_DNA"/>
</dbReference>
<protein>
    <submittedName>
        <fullName evidence="1">Uncharacterized protein</fullName>
    </submittedName>
</protein>
<keyword evidence="2" id="KW-1185">Reference proteome</keyword>
<evidence type="ECO:0000313" key="1">
    <source>
        <dbReference type="EMBL" id="TMR39588.1"/>
    </source>
</evidence>
<reference evidence="1 2" key="1">
    <citation type="submission" date="2019-05" db="EMBL/GenBank/DDBJ databases">
        <title>Draft genome sequence of Nonomuraea zeae DSM 100528.</title>
        <authorList>
            <person name="Saricaoglu S."/>
            <person name="Isik K."/>
        </authorList>
    </citation>
    <scope>NUCLEOTIDE SEQUENCE [LARGE SCALE GENOMIC DNA]</scope>
    <source>
        <strain evidence="1 2">DSM 100528</strain>
    </source>
</reference>
<sequence length="109" mass="11899">MPIMAHIAVTIPVQRTAELQEQPDQRPPCKPWCVEHLPTDLGPGTCVAEDQKPVAGEAVELTYQPDEGARISVWRESFKLISLDDAERLAHAMLVQISIARGTLTGAVS</sequence>
<gene>
    <name evidence="1" type="ORF">ETD85_00820</name>
</gene>
<comment type="caution">
    <text evidence="1">The sequence shown here is derived from an EMBL/GenBank/DDBJ whole genome shotgun (WGS) entry which is preliminary data.</text>
</comment>